<dbReference type="Proteomes" id="UP000182652">
    <property type="component" value="Unassembled WGS sequence"/>
</dbReference>
<dbReference type="Pfam" id="PF11139">
    <property type="entry name" value="SfLAP"/>
    <property type="match status" value="1"/>
</dbReference>
<accession>A0A1H4JLC9</accession>
<proteinExistence type="predicted"/>
<organism evidence="2 3">
    <name type="scientific">Arthrobacter woluwensis</name>
    <dbReference type="NCBI Taxonomy" id="156980"/>
    <lineage>
        <taxon>Bacteria</taxon>
        <taxon>Bacillati</taxon>
        <taxon>Actinomycetota</taxon>
        <taxon>Actinomycetes</taxon>
        <taxon>Micrococcales</taxon>
        <taxon>Micrococcaceae</taxon>
        <taxon>Arthrobacter</taxon>
    </lineage>
</organism>
<protein>
    <submittedName>
        <fullName evidence="2">Sap, sulfolipid-1-addressing protein</fullName>
    </submittedName>
</protein>
<dbReference type="RefSeq" id="WP_074783926.1">
    <property type="nucleotide sequence ID" value="NZ_FNSN01000003.1"/>
</dbReference>
<sequence length="241" mass="25400">MIIPGEAAGALLLLALTDSLSFGTLLVPVWLLMAPGRMRPGRIALYLGTVAVAYFAVGIVLMTGGGLLLKNASGLLDSTPAQFLQLLLGVTLLVLSFALDTKAARARAAERGTQSGRLRRWRDQAMGEDSGAAALMGLAVSAVVVEIASMLPYLAATGIITTQTADQPTALLVLALYCLVMIAPAVVLTAGRLFARRLVEKPLERLDAWLTRRARSTTLWIIGIVGFLLAVHAAKALGWVA</sequence>
<name>A0A1H4JLC9_9MICC</name>
<reference evidence="2 3" key="1">
    <citation type="submission" date="2016-10" db="EMBL/GenBank/DDBJ databases">
        <authorList>
            <person name="de Groot N.N."/>
        </authorList>
    </citation>
    <scope>NUCLEOTIDE SEQUENCE [LARGE SCALE GENOMIC DNA]</scope>
    <source>
        <strain evidence="2 3">DSM 10495</strain>
    </source>
</reference>
<keyword evidence="1" id="KW-1133">Transmembrane helix</keyword>
<feature type="transmembrane region" description="Helical" evidence="1">
    <location>
        <begin position="174"/>
        <end position="195"/>
    </location>
</feature>
<evidence type="ECO:0000313" key="2">
    <source>
        <dbReference type="EMBL" id="SEB47129.1"/>
    </source>
</evidence>
<keyword evidence="1" id="KW-0472">Membrane</keyword>
<evidence type="ECO:0000313" key="3">
    <source>
        <dbReference type="Proteomes" id="UP000182652"/>
    </source>
</evidence>
<dbReference type="InterPro" id="IPR021315">
    <property type="entry name" value="Gap/Sap"/>
</dbReference>
<dbReference type="STRING" id="156980.SAMN04489745_0257"/>
<feature type="transmembrane region" description="Helical" evidence="1">
    <location>
        <begin position="44"/>
        <end position="69"/>
    </location>
</feature>
<gene>
    <name evidence="2" type="ORF">SAMN04489745_0257</name>
</gene>
<dbReference type="EMBL" id="FNSN01000003">
    <property type="protein sequence ID" value="SEB47129.1"/>
    <property type="molecule type" value="Genomic_DNA"/>
</dbReference>
<keyword evidence="3" id="KW-1185">Reference proteome</keyword>
<feature type="transmembrane region" description="Helical" evidence="1">
    <location>
        <begin position="132"/>
        <end position="154"/>
    </location>
</feature>
<keyword evidence="1" id="KW-0812">Transmembrane</keyword>
<evidence type="ECO:0000256" key="1">
    <source>
        <dbReference type="SAM" id="Phobius"/>
    </source>
</evidence>
<feature type="transmembrane region" description="Helical" evidence="1">
    <location>
        <begin position="81"/>
        <end position="99"/>
    </location>
</feature>
<dbReference type="AlphaFoldDB" id="A0A1H4JLC9"/>
<feature type="transmembrane region" description="Helical" evidence="1">
    <location>
        <begin position="216"/>
        <end position="234"/>
    </location>
</feature>
<feature type="transmembrane region" description="Helical" evidence="1">
    <location>
        <begin position="12"/>
        <end position="32"/>
    </location>
</feature>